<reference evidence="1 2" key="1">
    <citation type="journal article" date="2019" name="Environ. Microbiol.">
        <title>Species interactions and distinct microbial communities in high Arctic permafrost affected cryosols are associated with the CH4 and CO2 gas fluxes.</title>
        <authorList>
            <person name="Altshuler I."/>
            <person name="Hamel J."/>
            <person name="Turney S."/>
            <person name="Magnuson E."/>
            <person name="Levesque R."/>
            <person name="Greer C."/>
            <person name="Whyte L.G."/>
        </authorList>
    </citation>
    <scope>NUCLEOTIDE SEQUENCE [LARGE SCALE GENOMIC DNA]</scope>
    <source>
        <strain evidence="1 2">OWC5</strain>
    </source>
</reference>
<proteinExistence type="predicted"/>
<accession>A0A502IEP8</accession>
<dbReference type="Proteomes" id="UP000320914">
    <property type="component" value="Unassembled WGS sequence"/>
</dbReference>
<protein>
    <submittedName>
        <fullName evidence="1">Uncharacterized protein</fullName>
    </submittedName>
</protein>
<gene>
    <name evidence="1" type="ORF">EAH74_11315</name>
</gene>
<sequence>MENSGVVIHAEGSFGKWTFPMVRLERSRAPHETETARSWNLLGDKLIDILIHQDDLEDLRHNKRCHRLCHLIYDRGLIFQGFVVSGF</sequence>
<name>A0A502IEP8_9PSED</name>
<evidence type="ECO:0000313" key="2">
    <source>
        <dbReference type="Proteomes" id="UP000320914"/>
    </source>
</evidence>
<organism evidence="1 2">
    <name type="scientific">Pseudomonas mandelii</name>
    <dbReference type="NCBI Taxonomy" id="75612"/>
    <lineage>
        <taxon>Bacteria</taxon>
        <taxon>Pseudomonadati</taxon>
        <taxon>Pseudomonadota</taxon>
        <taxon>Gammaproteobacteria</taxon>
        <taxon>Pseudomonadales</taxon>
        <taxon>Pseudomonadaceae</taxon>
        <taxon>Pseudomonas</taxon>
    </lineage>
</organism>
<dbReference type="AlphaFoldDB" id="A0A502IEP8"/>
<dbReference type="EMBL" id="RCZA01000004">
    <property type="protein sequence ID" value="TPG84614.1"/>
    <property type="molecule type" value="Genomic_DNA"/>
</dbReference>
<comment type="caution">
    <text evidence="1">The sequence shown here is derived from an EMBL/GenBank/DDBJ whole genome shotgun (WGS) entry which is preliminary data.</text>
</comment>
<evidence type="ECO:0000313" key="1">
    <source>
        <dbReference type="EMBL" id="TPG84614.1"/>
    </source>
</evidence>